<dbReference type="RefSeq" id="WP_270921043.1">
    <property type="nucleotide sequence ID" value="NZ_CP127247.1"/>
</dbReference>
<dbReference type="Pfam" id="PF22557">
    <property type="entry name" value="DuOB"/>
    <property type="match status" value="1"/>
</dbReference>
<evidence type="ECO:0000313" key="2">
    <source>
        <dbReference type="EMBL" id="WIY27381.1"/>
    </source>
</evidence>
<dbReference type="InterPro" id="IPR054335">
    <property type="entry name" value="DuOB_dom"/>
</dbReference>
<gene>
    <name evidence="2" type="ORF">QPJ95_10970</name>
</gene>
<accession>A0A9Y2L479</accession>
<evidence type="ECO:0000259" key="1">
    <source>
        <dbReference type="Pfam" id="PF22557"/>
    </source>
</evidence>
<dbReference type="Proteomes" id="UP001238334">
    <property type="component" value="Chromosome"/>
</dbReference>
<name>A0A9Y2L479_9RHOB</name>
<organism evidence="2 3">
    <name type="scientific">Parasedimentitalea psychrophila</name>
    <dbReference type="NCBI Taxonomy" id="2997337"/>
    <lineage>
        <taxon>Bacteria</taxon>
        <taxon>Pseudomonadati</taxon>
        <taxon>Pseudomonadota</taxon>
        <taxon>Alphaproteobacteria</taxon>
        <taxon>Rhodobacterales</taxon>
        <taxon>Paracoccaceae</taxon>
        <taxon>Parasedimentitalea</taxon>
    </lineage>
</organism>
<reference evidence="2 3" key="1">
    <citation type="submission" date="2023-06" db="EMBL/GenBank/DDBJ databases">
        <title>Parasedimentitalea psychrophila sp. nov., a psychrophilic bacterium isolated from deep-sea sediment.</title>
        <authorList>
            <person name="Li A."/>
        </authorList>
    </citation>
    <scope>NUCLEOTIDE SEQUENCE [LARGE SCALE GENOMIC DNA]</scope>
    <source>
        <strain evidence="2 3">QS115</strain>
    </source>
</reference>
<dbReference type="KEGG" id="ppso:QPJ95_10970"/>
<feature type="domain" description="Dual OB-containing" evidence="1">
    <location>
        <begin position="6"/>
        <end position="226"/>
    </location>
</feature>
<dbReference type="EMBL" id="CP127247">
    <property type="protein sequence ID" value="WIY27381.1"/>
    <property type="molecule type" value="Genomic_DNA"/>
</dbReference>
<proteinExistence type="predicted"/>
<dbReference type="AlphaFoldDB" id="A0A9Y2L479"/>
<keyword evidence="3" id="KW-1185">Reference proteome</keyword>
<evidence type="ECO:0000313" key="3">
    <source>
        <dbReference type="Proteomes" id="UP001238334"/>
    </source>
</evidence>
<sequence length="229" mass="25626">MTYKNTFVCIANSTKHLGRCIAGIKIVENQYAGWVRPVSERPGREISEEDRLFENGQKCSVLDIVEVPMERHEPFLHQNENHVINGELYWKKIGVMPAAHLLPAVQNFDEPIWPHCESTRYGQNDKIDQNRLVDIDTSLALIQPESVEIVVSTDPGFNGAPGRVAVRANFICGGQANSLKITDPLVKADYMGRGQGTYEIQQPLLVVSLAEPWVEQPYAFKVVASVLMP</sequence>
<protein>
    <recommendedName>
        <fullName evidence="1">Dual OB-containing domain-containing protein</fullName>
    </recommendedName>
</protein>